<evidence type="ECO:0000313" key="2">
    <source>
        <dbReference type="Proteomes" id="UP001396334"/>
    </source>
</evidence>
<reference evidence="1 2" key="1">
    <citation type="journal article" date="2024" name="G3 (Bethesda)">
        <title>Genome assembly of Hibiscus sabdariffa L. provides insights into metabolisms of medicinal natural products.</title>
        <authorList>
            <person name="Kim T."/>
        </authorList>
    </citation>
    <scope>NUCLEOTIDE SEQUENCE [LARGE SCALE GENOMIC DNA]</scope>
    <source>
        <strain evidence="1">TK-2024</strain>
        <tissue evidence="1">Old leaves</tissue>
    </source>
</reference>
<evidence type="ECO:0000313" key="1">
    <source>
        <dbReference type="EMBL" id="KAK9030064.1"/>
    </source>
</evidence>
<keyword evidence="2" id="KW-1185">Reference proteome</keyword>
<organism evidence="1 2">
    <name type="scientific">Hibiscus sabdariffa</name>
    <name type="common">roselle</name>
    <dbReference type="NCBI Taxonomy" id="183260"/>
    <lineage>
        <taxon>Eukaryota</taxon>
        <taxon>Viridiplantae</taxon>
        <taxon>Streptophyta</taxon>
        <taxon>Embryophyta</taxon>
        <taxon>Tracheophyta</taxon>
        <taxon>Spermatophyta</taxon>
        <taxon>Magnoliopsida</taxon>
        <taxon>eudicotyledons</taxon>
        <taxon>Gunneridae</taxon>
        <taxon>Pentapetalae</taxon>
        <taxon>rosids</taxon>
        <taxon>malvids</taxon>
        <taxon>Malvales</taxon>
        <taxon>Malvaceae</taxon>
        <taxon>Malvoideae</taxon>
        <taxon>Hibiscus</taxon>
    </lineage>
</organism>
<name>A0ABR2SYK2_9ROSI</name>
<proteinExistence type="predicted"/>
<protein>
    <submittedName>
        <fullName evidence="1">Uncharacterized protein</fullName>
    </submittedName>
</protein>
<sequence>MSVGRRCIKLILSTKMDGELQQKRTQDKLKDISGCMEQGMGTKNRGQVTLFLLDLSMRGGAKTTSWPWQKVGPDTSMKKTDAWILGSTRNPEMYILKDKETQCHQRYLDLMLNLKMALCGVWQLKKLVVSYCDWGNEH</sequence>
<gene>
    <name evidence="1" type="ORF">V6N11_031498</name>
</gene>
<comment type="caution">
    <text evidence="1">The sequence shown here is derived from an EMBL/GenBank/DDBJ whole genome shotgun (WGS) entry which is preliminary data.</text>
</comment>
<accession>A0ABR2SYK2</accession>
<dbReference type="EMBL" id="JBBPBN010000010">
    <property type="protein sequence ID" value="KAK9030064.1"/>
    <property type="molecule type" value="Genomic_DNA"/>
</dbReference>
<dbReference type="Proteomes" id="UP001396334">
    <property type="component" value="Unassembled WGS sequence"/>
</dbReference>